<evidence type="ECO:0000259" key="1">
    <source>
        <dbReference type="SMART" id="SM00507"/>
    </source>
</evidence>
<dbReference type="RefSeq" id="WP_169345974.1">
    <property type="nucleotide sequence ID" value="NZ_JABBJJ010000075.1"/>
</dbReference>
<dbReference type="InterPro" id="IPR003615">
    <property type="entry name" value="HNH_nuc"/>
</dbReference>
<evidence type="ECO:0000313" key="2">
    <source>
        <dbReference type="EMBL" id="NMO16684.1"/>
    </source>
</evidence>
<comment type="caution">
    <text evidence="2">The sequence shown here is derived from an EMBL/GenBank/DDBJ whole genome shotgun (WGS) entry which is preliminary data.</text>
</comment>
<dbReference type="EMBL" id="JABBJJ010000075">
    <property type="protein sequence ID" value="NMO16684.1"/>
    <property type="molecule type" value="Genomic_DNA"/>
</dbReference>
<name>A0A848LE71_9BACT</name>
<dbReference type="Gene3D" id="1.10.30.50">
    <property type="match status" value="1"/>
</dbReference>
<gene>
    <name evidence="2" type="ORF">HG543_17720</name>
</gene>
<sequence length="269" mass="30431">MIRLPDVPLPADALASLADYQRDVDAQPDYAARVTHAKERFRALNTKGNRTFDSVKATLTKMSSGARRCAYCEDSAADEVEHIRPKALYPELVFAWTNYLYACGPCNGPKNNHFAVFAEGTGVLTNVARARNAPIVPPIAGKPVFIDPRVEDPTEYLSLDLADTFFFTPRAKPGSVEHERAGYTIRELQLNIRDWLPQARRSAYLDYLAHLKVYARDKAEGLPQAHLDRLAEDIRTRQHPTVWFEMKRQHALLPELTLLFSRAPEALTW</sequence>
<feature type="domain" description="HNH nuclease" evidence="1">
    <location>
        <begin position="56"/>
        <end position="108"/>
    </location>
</feature>
<dbReference type="CDD" id="cd00085">
    <property type="entry name" value="HNHc"/>
    <property type="match status" value="1"/>
</dbReference>
<dbReference type="Proteomes" id="UP000518300">
    <property type="component" value="Unassembled WGS sequence"/>
</dbReference>
<keyword evidence="3" id="KW-1185">Reference proteome</keyword>
<protein>
    <recommendedName>
        <fullName evidence="1">HNH nuclease domain-containing protein</fullName>
    </recommendedName>
</protein>
<dbReference type="AlphaFoldDB" id="A0A848LE71"/>
<reference evidence="2 3" key="1">
    <citation type="submission" date="2020-04" db="EMBL/GenBank/DDBJ databases">
        <title>Draft genome of Pyxidicoccus fallax type strain.</title>
        <authorList>
            <person name="Whitworth D.E."/>
        </authorList>
    </citation>
    <scope>NUCLEOTIDE SEQUENCE [LARGE SCALE GENOMIC DNA]</scope>
    <source>
        <strain evidence="2 3">DSM 14698</strain>
    </source>
</reference>
<evidence type="ECO:0000313" key="3">
    <source>
        <dbReference type="Proteomes" id="UP000518300"/>
    </source>
</evidence>
<accession>A0A848LE71</accession>
<organism evidence="2 3">
    <name type="scientific">Pyxidicoccus fallax</name>
    <dbReference type="NCBI Taxonomy" id="394095"/>
    <lineage>
        <taxon>Bacteria</taxon>
        <taxon>Pseudomonadati</taxon>
        <taxon>Myxococcota</taxon>
        <taxon>Myxococcia</taxon>
        <taxon>Myxococcales</taxon>
        <taxon>Cystobacterineae</taxon>
        <taxon>Myxococcaceae</taxon>
        <taxon>Pyxidicoccus</taxon>
    </lineage>
</organism>
<dbReference type="SMART" id="SM00507">
    <property type="entry name" value="HNHc"/>
    <property type="match status" value="1"/>
</dbReference>
<proteinExistence type="predicted"/>